<comment type="caution">
    <text evidence="1">The sequence shown here is derived from an EMBL/GenBank/DDBJ whole genome shotgun (WGS) entry which is preliminary data.</text>
</comment>
<organism evidence="1 2">
    <name type="scientific">Skeletonema marinoi</name>
    <dbReference type="NCBI Taxonomy" id="267567"/>
    <lineage>
        <taxon>Eukaryota</taxon>
        <taxon>Sar</taxon>
        <taxon>Stramenopiles</taxon>
        <taxon>Ochrophyta</taxon>
        <taxon>Bacillariophyta</taxon>
        <taxon>Coscinodiscophyceae</taxon>
        <taxon>Thalassiosirophycidae</taxon>
        <taxon>Thalassiosirales</taxon>
        <taxon>Skeletonemataceae</taxon>
        <taxon>Skeletonema</taxon>
        <taxon>Skeletonema marinoi-dohrnii complex</taxon>
    </lineage>
</organism>
<keyword evidence="2" id="KW-1185">Reference proteome</keyword>
<reference evidence="1" key="1">
    <citation type="submission" date="2023-06" db="EMBL/GenBank/DDBJ databases">
        <title>Survivors Of The Sea: Transcriptome response of Skeletonema marinoi to long-term dormancy.</title>
        <authorList>
            <person name="Pinder M.I.M."/>
            <person name="Kourtchenko O."/>
            <person name="Robertson E.K."/>
            <person name="Larsson T."/>
            <person name="Maumus F."/>
            <person name="Osuna-Cruz C.M."/>
            <person name="Vancaester E."/>
            <person name="Stenow R."/>
            <person name="Vandepoele K."/>
            <person name="Ploug H."/>
            <person name="Bruchert V."/>
            <person name="Godhe A."/>
            <person name="Topel M."/>
        </authorList>
    </citation>
    <scope>NUCLEOTIDE SEQUENCE</scope>
    <source>
        <strain evidence="1">R05AC</strain>
    </source>
</reference>
<sequence length="223" mass="26155">MQCQQMQMAASTSKNTKNNLECKSTSYIDVHDGREDKSIIQHASQQRQPLKVHDNNDDMPEILMGYDILTNLLNGHSNLWIVPTLRKLTFGNKLHEETQRYINIIQLAASERKRELRHLRQLEPRMTDHYQDEKPNQMADEIVKNVAWKVASNLSNRSDQFDVDFAFVQITSCTLVSSTALAVLKFETNRERIKWLKEVSVQYKLIRDEMRDTMLDYIRRGEK</sequence>
<dbReference type="EMBL" id="JATAAI010000019">
    <property type="protein sequence ID" value="KAK1738911.1"/>
    <property type="molecule type" value="Genomic_DNA"/>
</dbReference>
<dbReference type="Proteomes" id="UP001224775">
    <property type="component" value="Unassembled WGS sequence"/>
</dbReference>
<name>A0AAD9D976_9STRA</name>
<gene>
    <name evidence="1" type="ORF">QTG54_010227</name>
</gene>
<accession>A0AAD9D976</accession>
<proteinExistence type="predicted"/>
<evidence type="ECO:0000313" key="1">
    <source>
        <dbReference type="EMBL" id="KAK1738911.1"/>
    </source>
</evidence>
<protein>
    <submittedName>
        <fullName evidence="1">Uncharacterized protein</fullName>
    </submittedName>
</protein>
<dbReference type="AlphaFoldDB" id="A0AAD9D976"/>
<evidence type="ECO:0000313" key="2">
    <source>
        <dbReference type="Proteomes" id="UP001224775"/>
    </source>
</evidence>